<protein>
    <submittedName>
        <fullName evidence="1">Uncharacterized protein</fullName>
    </submittedName>
</protein>
<name>A0A8J3BS59_9ACTN</name>
<keyword evidence="2" id="KW-1185">Reference proteome</keyword>
<accession>A0A8J3BS59</accession>
<sequence>MLSRALAVLVVEDVYIAVDRFVGATRWARAAIAGAGCGVMPTGA</sequence>
<reference evidence="1" key="2">
    <citation type="submission" date="2020-09" db="EMBL/GenBank/DDBJ databases">
        <authorList>
            <person name="Sun Q."/>
            <person name="Ohkuma M."/>
        </authorList>
    </citation>
    <scope>NUCLEOTIDE SEQUENCE</scope>
    <source>
        <strain evidence="1">JCM 3091</strain>
    </source>
</reference>
<organism evidence="1 2">
    <name type="scientific">Pilimelia terevasa</name>
    <dbReference type="NCBI Taxonomy" id="53372"/>
    <lineage>
        <taxon>Bacteria</taxon>
        <taxon>Bacillati</taxon>
        <taxon>Actinomycetota</taxon>
        <taxon>Actinomycetes</taxon>
        <taxon>Micromonosporales</taxon>
        <taxon>Micromonosporaceae</taxon>
        <taxon>Pilimelia</taxon>
    </lineage>
</organism>
<dbReference type="EMBL" id="BMQC01000010">
    <property type="protein sequence ID" value="GGK35134.1"/>
    <property type="molecule type" value="Genomic_DNA"/>
</dbReference>
<dbReference type="AlphaFoldDB" id="A0A8J3BS59"/>
<comment type="caution">
    <text evidence="1">The sequence shown here is derived from an EMBL/GenBank/DDBJ whole genome shotgun (WGS) entry which is preliminary data.</text>
</comment>
<evidence type="ECO:0000313" key="1">
    <source>
        <dbReference type="EMBL" id="GGK35134.1"/>
    </source>
</evidence>
<evidence type="ECO:0000313" key="2">
    <source>
        <dbReference type="Proteomes" id="UP000662200"/>
    </source>
</evidence>
<proteinExistence type="predicted"/>
<gene>
    <name evidence="1" type="ORF">GCM10010124_29770</name>
</gene>
<dbReference type="Proteomes" id="UP000662200">
    <property type="component" value="Unassembled WGS sequence"/>
</dbReference>
<reference evidence="1" key="1">
    <citation type="journal article" date="2014" name="Int. J. Syst. Evol. Microbiol.">
        <title>Complete genome sequence of Corynebacterium casei LMG S-19264T (=DSM 44701T), isolated from a smear-ripened cheese.</title>
        <authorList>
            <consortium name="US DOE Joint Genome Institute (JGI-PGF)"/>
            <person name="Walter F."/>
            <person name="Albersmeier A."/>
            <person name="Kalinowski J."/>
            <person name="Ruckert C."/>
        </authorList>
    </citation>
    <scope>NUCLEOTIDE SEQUENCE</scope>
    <source>
        <strain evidence="1">JCM 3091</strain>
    </source>
</reference>